<keyword evidence="2" id="KW-1185">Reference proteome</keyword>
<sequence>MHLWRERERAVTFSVLRVSPFSRFFASRSGGTFSAATAAAAGSACHHLQRPPAHRIASPLGQVSISIDKEKNGWVSFVHVSLPPRHRSLLPLGLFSTACLDLVVSECRTACGCVCRGYRCRVVCLYALCIAVGFGLRVKFVVNR</sequence>
<dbReference type="Proteomes" id="UP001062846">
    <property type="component" value="Chromosome 10"/>
</dbReference>
<name>A0ACC0M531_RHOML</name>
<evidence type="ECO:0000313" key="2">
    <source>
        <dbReference type="Proteomes" id="UP001062846"/>
    </source>
</evidence>
<evidence type="ECO:0000313" key="1">
    <source>
        <dbReference type="EMBL" id="KAI8536148.1"/>
    </source>
</evidence>
<accession>A0ACC0M531</accession>
<protein>
    <submittedName>
        <fullName evidence="1">Uncharacterized protein</fullName>
    </submittedName>
</protein>
<gene>
    <name evidence="1" type="ORF">RHMOL_Rhmol10G0233800</name>
</gene>
<proteinExistence type="predicted"/>
<dbReference type="EMBL" id="CM046397">
    <property type="protein sequence ID" value="KAI8536148.1"/>
    <property type="molecule type" value="Genomic_DNA"/>
</dbReference>
<reference evidence="1" key="1">
    <citation type="submission" date="2022-02" db="EMBL/GenBank/DDBJ databases">
        <title>Plant Genome Project.</title>
        <authorList>
            <person name="Zhang R.-G."/>
        </authorList>
    </citation>
    <scope>NUCLEOTIDE SEQUENCE</scope>
    <source>
        <strain evidence="1">AT1</strain>
    </source>
</reference>
<comment type="caution">
    <text evidence="1">The sequence shown here is derived from an EMBL/GenBank/DDBJ whole genome shotgun (WGS) entry which is preliminary data.</text>
</comment>
<organism evidence="1 2">
    <name type="scientific">Rhododendron molle</name>
    <name type="common">Chinese azalea</name>
    <name type="synonym">Azalea mollis</name>
    <dbReference type="NCBI Taxonomy" id="49168"/>
    <lineage>
        <taxon>Eukaryota</taxon>
        <taxon>Viridiplantae</taxon>
        <taxon>Streptophyta</taxon>
        <taxon>Embryophyta</taxon>
        <taxon>Tracheophyta</taxon>
        <taxon>Spermatophyta</taxon>
        <taxon>Magnoliopsida</taxon>
        <taxon>eudicotyledons</taxon>
        <taxon>Gunneridae</taxon>
        <taxon>Pentapetalae</taxon>
        <taxon>asterids</taxon>
        <taxon>Ericales</taxon>
        <taxon>Ericaceae</taxon>
        <taxon>Ericoideae</taxon>
        <taxon>Rhodoreae</taxon>
        <taxon>Rhododendron</taxon>
    </lineage>
</organism>